<comment type="caution">
    <text evidence="12">The sequence shown here is derived from an EMBL/GenBank/DDBJ whole genome shotgun (WGS) entry which is preliminary data.</text>
</comment>
<dbReference type="InterPro" id="IPR012961">
    <property type="entry name" value="Ski2/MTR4_C"/>
</dbReference>
<feature type="region of interest" description="Disordered" evidence="9">
    <location>
        <begin position="222"/>
        <end position="303"/>
    </location>
</feature>
<evidence type="ECO:0000256" key="4">
    <source>
        <dbReference type="ARBA" id="ARBA00022741"/>
    </source>
</evidence>
<sequence length="1262" mass="143024">MSSFIEQLELLEKQESSTTDSKPQQQQQQQQQFSFPNWDINAVSFHSLPEIISTDNSLQPSSIPSFQLFPSSNILDDIKSSFVDIKDTKQEQQQQHKDHYQVWARDINLMSMELKSMLDVSFSLPSSTIELDVDQIQHQLSMSSYKEIHINPELTATNSTSLQRQWSESLASDHFHRGNASNFPFLPGGVDSKTNQIKQDSFKEKIDWVSFWQGKDLLVKPPGLSQGIKDFTSTSTTTTTVKPDQSSVNLENVFKPDEEEEEEEEEEVEEEEEEGEEEGEQEEEQEQVEEQQEQQEQKEKEDIDKILETTTKDILKTSAENINTKATANEEEKMWAFNETGEITTPFSELIANPAIEYPFELDSFQKQAIVHMEKGESVFISAHTSAGKTVIAEYAIAMAAKNMTRAIYTSPIKALSNQKFRDFKNTFGDVGLITGDVSVSPGSSCLVLTTEILRSMLYKGADLIRDIEWVIFDEVHYLNDLERGVVWEEVIIMLPAHVKIILLSATVSNPLEFANWIGKTKKMPIYVIGTTKRPVPLEHYIHTPNNEMFKIVDANRKYYQAGYTAAYNALFKNDKGSNFRGGQNKSGFSKLIMTLKEKNMLPVIIFSFSKNKCQEYAYGLGNTVNLTTGGEKSQIRVFVEESLTRLKGDDKQLPQILQIRELLERGIGVHHGGLLPIVKELVEILFSKSLVKVLFATETFAMGVNMPAKTVVYSNIRKHDGLTFRDLLPGEYTQMSGRAGRRGLDKVGTVIIACWKDMPESASIESMILGVPSRLNSQFRLTYNMILNLLRVQDFKVEDMIKRSFSEFSNQKDIPNIQKQIEQLTIEYNSIAPVECILGDPDIENYYQTFSEAKRINEQVQKSILNLPSSSHYDPGRVVIISSDDDLKYSSYTIGVIVHCESSIVKQYTNNKVTRSFKIFALKLKHDGSGANQSECEGHFIYTSDGSEIKKLCDKKVKVDARLIETNDKVTVNSLEQQLVRLIQEDPLPLGPKALDPVNKLKLKDINFVQAYNRLEKIEKLIPQSKCHTCPKLGEHFSLIEHKQELKSKITDFKFTSSDENLQLMPNFQTRLDILEQLGYIDDEKNVLLKGRVSREINTCEELVISELIFENAFLSLEPAEIVSVLSTMIFQEKDANAPSLTPRLEDAKQNLIDVAMRVFNIEANTGLDVSPEEKIGAVLKFGLMEVVYEWARGMPFSEICGLTNVLEGSIVRAITRIGETCQEVRNCARIIGDTVLFQKMDEAVKLIKRDIVFASSLYVV</sequence>
<dbReference type="SMART" id="SM01142">
    <property type="entry name" value="DSHCT"/>
    <property type="match status" value="1"/>
</dbReference>
<keyword evidence="13" id="KW-1185">Reference proteome</keyword>
<dbReference type="Pfam" id="PF13234">
    <property type="entry name" value="MTR4_beta-barrel"/>
    <property type="match status" value="1"/>
</dbReference>
<dbReference type="Pfam" id="PF21408">
    <property type="entry name" value="MTR4-like_stalk"/>
    <property type="match status" value="1"/>
</dbReference>
<dbReference type="CDD" id="cd18795">
    <property type="entry name" value="SF2_C_Ski2"/>
    <property type="match status" value="1"/>
</dbReference>
<evidence type="ECO:0000256" key="7">
    <source>
        <dbReference type="ARBA" id="ARBA00022840"/>
    </source>
</evidence>
<dbReference type="FunFam" id="3.40.50.300:FF:000354">
    <property type="entry name" value="ATP-dependent RNA helicase SKI2"/>
    <property type="match status" value="1"/>
</dbReference>
<dbReference type="Proteomes" id="UP000695562">
    <property type="component" value="Unassembled WGS sequence"/>
</dbReference>
<evidence type="ECO:0008006" key="14">
    <source>
        <dbReference type="Google" id="ProtNLM"/>
    </source>
</evidence>
<dbReference type="GO" id="GO:0005524">
    <property type="term" value="F:ATP binding"/>
    <property type="evidence" value="ECO:0007669"/>
    <property type="project" value="UniProtKB-KW"/>
</dbReference>
<feature type="domain" description="Helicase C-terminal" evidence="11">
    <location>
        <begin position="626"/>
        <end position="791"/>
    </location>
</feature>
<evidence type="ECO:0000256" key="5">
    <source>
        <dbReference type="ARBA" id="ARBA00022801"/>
    </source>
</evidence>
<reference evidence="12" key="1">
    <citation type="submission" date="2020-01" db="EMBL/GenBank/DDBJ databases">
        <title>Development of genomics and gene disruption for Polysphondylium violaceum indicates a role for the polyketide synthase stlB in stalk morphogenesis.</title>
        <authorList>
            <person name="Narita B."/>
            <person name="Kawabe Y."/>
            <person name="Kin K."/>
            <person name="Saito T."/>
            <person name="Gibbs R."/>
            <person name="Kuspa A."/>
            <person name="Muzny D."/>
            <person name="Queller D."/>
            <person name="Richards S."/>
            <person name="Strassman J."/>
            <person name="Sucgang R."/>
            <person name="Worley K."/>
            <person name="Schaap P."/>
        </authorList>
    </citation>
    <scope>NUCLEOTIDE SEQUENCE</scope>
    <source>
        <strain evidence="12">QSvi11</strain>
    </source>
</reference>
<dbReference type="InterPro" id="IPR050699">
    <property type="entry name" value="RNA-DNA_Helicase"/>
</dbReference>
<gene>
    <name evidence="12" type="ORF">CYY_005631</name>
</gene>
<accession>A0A8J4UZH3</accession>
<name>A0A8J4UZH3_9MYCE</name>
<feature type="region of interest" description="Disordered" evidence="9">
    <location>
        <begin position="12"/>
        <end position="32"/>
    </location>
</feature>
<dbReference type="InterPro" id="IPR001650">
    <property type="entry name" value="Helicase_C-like"/>
</dbReference>
<comment type="subcellular location">
    <subcellularLocation>
        <location evidence="1">Cytoplasm</location>
    </subcellularLocation>
</comment>
<dbReference type="InterPro" id="IPR011545">
    <property type="entry name" value="DEAD/DEAH_box_helicase_dom"/>
</dbReference>
<keyword evidence="3" id="KW-0963">Cytoplasm</keyword>
<dbReference type="PANTHER" id="PTHR12131">
    <property type="entry name" value="ATP-DEPENDENT RNA AND DNA HELICASE"/>
    <property type="match status" value="1"/>
</dbReference>
<dbReference type="GO" id="GO:0003723">
    <property type="term" value="F:RNA binding"/>
    <property type="evidence" value="ECO:0007669"/>
    <property type="project" value="UniProtKB-KW"/>
</dbReference>
<evidence type="ECO:0000256" key="9">
    <source>
        <dbReference type="SAM" id="MobiDB-lite"/>
    </source>
</evidence>
<dbReference type="SUPFAM" id="SSF52540">
    <property type="entry name" value="P-loop containing nucleoside triphosphate hydrolases"/>
    <property type="match status" value="1"/>
</dbReference>
<dbReference type="Pfam" id="PF08148">
    <property type="entry name" value="DSHCT"/>
    <property type="match status" value="1"/>
</dbReference>
<evidence type="ECO:0000313" key="12">
    <source>
        <dbReference type="EMBL" id="KAF2073048.1"/>
    </source>
</evidence>
<dbReference type="FunFam" id="1.10.3380.30:FF:000001">
    <property type="entry name" value="Ski2 ATP-dependent RNA helicase"/>
    <property type="match status" value="1"/>
</dbReference>
<evidence type="ECO:0000256" key="3">
    <source>
        <dbReference type="ARBA" id="ARBA00022490"/>
    </source>
</evidence>
<dbReference type="AlphaFoldDB" id="A0A8J4UZH3"/>
<dbReference type="OrthoDB" id="64767at2759"/>
<evidence type="ECO:0000259" key="10">
    <source>
        <dbReference type="PROSITE" id="PS51192"/>
    </source>
</evidence>
<dbReference type="EMBL" id="AJWJ01000230">
    <property type="protein sequence ID" value="KAF2073048.1"/>
    <property type="molecule type" value="Genomic_DNA"/>
</dbReference>
<dbReference type="SMART" id="SM00490">
    <property type="entry name" value="HELICc"/>
    <property type="match status" value="1"/>
</dbReference>
<keyword evidence="8" id="KW-0694">RNA-binding</keyword>
<dbReference type="InterPro" id="IPR040801">
    <property type="entry name" value="Ski2_N"/>
</dbReference>
<organism evidence="12 13">
    <name type="scientific">Polysphondylium violaceum</name>
    <dbReference type="NCBI Taxonomy" id="133409"/>
    <lineage>
        <taxon>Eukaryota</taxon>
        <taxon>Amoebozoa</taxon>
        <taxon>Evosea</taxon>
        <taxon>Eumycetozoa</taxon>
        <taxon>Dictyostelia</taxon>
        <taxon>Dictyosteliales</taxon>
        <taxon>Dictyosteliaceae</taxon>
        <taxon>Polysphondylium</taxon>
    </lineage>
</organism>
<keyword evidence="7" id="KW-0067">ATP-binding</keyword>
<dbReference type="Pfam" id="PF00271">
    <property type="entry name" value="Helicase_C"/>
    <property type="match status" value="1"/>
</dbReference>
<dbReference type="PIRSF" id="PIRSF005198">
    <property type="entry name" value="Antiviral_helicase_SKI2"/>
    <property type="match status" value="1"/>
</dbReference>
<dbReference type="GO" id="GO:0070478">
    <property type="term" value="P:nuclear-transcribed mRNA catabolic process, 3'-5' exonucleolytic nonsense-mediated decay"/>
    <property type="evidence" value="ECO:0007669"/>
    <property type="project" value="TreeGrafter"/>
</dbReference>
<keyword evidence="6" id="KW-0347">Helicase</keyword>
<protein>
    <recommendedName>
        <fullName evidence="14">DEAD/DEAH box helicase</fullName>
    </recommendedName>
</protein>
<dbReference type="FunFam" id="3.40.50.300:FF:000987">
    <property type="entry name" value="DEAD/DEAH box RNA helicase"/>
    <property type="match status" value="1"/>
</dbReference>
<dbReference type="PROSITE" id="PS51194">
    <property type="entry name" value="HELICASE_CTER"/>
    <property type="match status" value="1"/>
</dbReference>
<dbReference type="PANTHER" id="PTHR12131:SF1">
    <property type="entry name" value="ATP-DEPENDENT RNA HELICASE SUPV3L1, MITOCHONDRIAL-RELATED"/>
    <property type="match status" value="1"/>
</dbReference>
<feature type="compositionally biased region" description="Polar residues" evidence="9">
    <location>
        <begin position="241"/>
        <end position="250"/>
    </location>
</feature>
<evidence type="ECO:0000256" key="2">
    <source>
        <dbReference type="ARBA" id="ARBA00010140"/>
    </source>
</evidence>
<feature type="compositionally biased region" description="Acidic residues" evidence="9">
    <location>
        <begin position="257"/>
        <end position="293"/>
    </location>
</feature>
<dbReference type="InterPro" id="IPR027417">
    <property type="entry name" value="P-loop_NTPase"/>
</dbReference>
<keyword evidence="5" id="KW-0378">Hydrolase</keyword>
<dbReference type="SMART" id="SM00487">
    <property type="entry name" value="DEXDc"/>
    <property type="match status" value="1"/>
</dbReference>
<dbReference type="GO" id="GO:0003724">
    <property type="term" value="F:RNA helicase activity"/>
    <property type="evidence" value="ECO:0007669"/>
    <property type="project" value="InterPro"/>
</dbReference>
<evidence type="ECO:0000256" key="1">
    <source>
        <dbReference type="ARBA" id="ARBA00004496"/>
    </source>
</evidence>
<dbReference type="GO" id="GO:0055087">
    <property type="term" value="C:Ski complex"/>
    <property type="evidence" value="ECO:0007669"/>
    <property type="project" value="TreeGrafter"/>
</dbReference>
<feature type="domain" description="Helicase ATP-binding" evidence="10">
    <location>
        <begin position="370"/>
        <end position="526"/>
    </location>
</feature>
<dbReference type="GO" id="GO:0016787">
    <property type="term" value="F:hydrolase activity"/>
    <property type="evidence" value="ECO:0007669"/>
    <property type="project" value="UniProtKB-KW"/>
</dbReference>
<comment type="similarity">
    <text evidence="2">Belongs to the helicase family. SKI2 subfamily.</text>
</comment>
<dbReference type="InterPro" id="IPR014001">
    <property type="entry name" value="Helicase_ATP-bd"/>
</dbReference>
<dbReference type="Gene3D" id="3.40.50.300">
    <property type="entry name" value="P-loop containing nucleotide triphosphate hydrolases"/>
    <property type="match status" value="2"/>
</dbReference>
<evidence type="ECO:0000313" key="13">
    <source>
        <dbReference type="Proteomes" id="UP000695562"/>
    </source>
</evidence>
<dbReference type="Pfam" id="PF00270">
    <property type="entry name" value="DEAD"/>
    <property type="match status" value="1"/>
</dbReference>
<evidence type="ECO:0000256" key="8">
    <source>
        <dbReference type="ARBA" id="ARBA00022884"/>
    </source>
</evidence>
<dbReference type="InterPro" id="IPR016438">
    <property type="entry name" value="SKI2-like"/>
</dbReference>
<keyword evidence="4" id="KW-0547">Nucleotide-binding</keyword>
<dbReference type="Gene3D" id="1.10.3380.30">
    <property type="match status" value="2"/>
</dbReference>
<proteinExistence type="inferred from homology"/>
<dbReference type="PROSITE" id="PS51192">
    <property type="entry name" value="HELICASE_ATP_BIND_1"/>
    <property type="match status" value="1"/>
</dbReference>
<evidence type="ECO:0000259" key="11">
    <source>
        <dbReference type="PROSITE" id="PS51194"/>
    </source>
</evidence>
<dbReference type="InterPro" id="IPR025696">
    <property type="entry name" value="Beta-barrel_MTR4"/>
</dbReference>
<dbReference type="Pfam" id="PF17911">
    <property type="entry name" value="Ski2_N"/>
    <property type="match status" value="1"/>
</dbReference>
<evidence type="ECO:0000256" key="6">
    <source>
        <dbReference type="ARBA" id="ARBA00022806"/>
    </source>
</evidence>
<dbReference type="InterPro" id="IPR048392">
    <property type="entry name" value="MTR4-like_stalk"/>
</dbReference>